<dbReference type="KEGG" id="gtt:GUITHDRAFT_112064"/>
<reference evidence="3" key="3">
    <citation type="submission" date="2015-06" db="UniProtKB">
        <authorList>
            <consortium name="EnsemblProtists"/>
        </authorList>
    </citation>
    <scope>IDENTIFICATION</scope>
</reference>
<dbReference type="RefSeq" id="XP_005828908.1">
    <property type="nucleotide sequence ID" value="XM_005828851.1"/>
</dbReference>
<protein>
    <submittedName>
        <fullName evidence="2 3">Uncharacterized protein</fullName>
    </submittedName>
</protein>
<dbReference type="EMBL" id="JH993020">
    <property type="protein sequence ID" value="EKX41928.1"/>
    <property type="molecule type" value="Genomic_DNA"/>
</dbReference>
<evidence type="ECO:0000313" key="3">
    <source>
        <dbReference type="EnsemblProtists" id="EKX41928"/>
    </source>
</evidence>
<sequence>MDADDIARQAGGSGEEERRPGDVEDEDPPDGEVASLQTTPDEVLHPPVIDIDTCQVKYLDESQLAFPTDHLDLPILRGKKPLEPGVSFLPSSVAPLKDQTPPLLPLSAHDPQVGDRWLARGHLGAEEAKLCGLLAVEAVEGFRHADEGDEVVRDVVA</sequence>
<accession>L1J078</accession>
<evidence type="ECO:0000256" key="1">
    <source>
        <dbReference type="SAM" id="MobiDB-lite"/>
    </source>
</evidence>
<proteinExistence type="predicted"/>
<reference evidence="4" key="2">
    <citation type="submission" date="2012-11" db="EMBL/GenBank/DDBJ databases">
        <authorList>
            <person name="Kuo A."/>
            <person name="Curtis B.A."/>
            <person name="Tanifuji G."/>
            <person name="Burki F."/>
            <person name="Gruber A."/>
            <person name="Irimia M."/>
            <person name="Maruyama S."/>
            <person name="Arias M.C."/>
            <person name="Ball S.G."/>
            <person name="Gile G.H."/>
            <person name="Hirakawa Y."/>
            <person name="Hopkins J.F."/>
            <person name="Rensing S.A."/>
            <person name="Schmutz J."/>
            <person name="Symeonidi A."/>
            <person name="Elias M."/>
            <person name="Eveleigh R.J."/>
            <person name="Herman E.K."/>
            <person name="Klute M.J."/>
            <person name="Nakayama T."/>
            <person name="Obornik M."/>
            <person name="Reyes-Prieto A."/>
            <person name="Armbrust E.V."/>
            <person name="Aves S.J."/>
            <person name="Beiko R.G."/>
            <person name="Coutinho P."/>
            <person name="Dacks J.B."/>
            <person name="Durnford D.G."/>
            <person name="Fast N.M."/>
            <person name="Green B.R."/>
            <person name="Grisdale C."/>
            <person name="Hempe F."/>
            <person name="Henrissat B."/>
            <person name="Hoppner M.P."/>
            <person name="Ishida K.-I."/>
            <person name="Kim E."/>
            <person name="Koreny L."/>
            <person name="Kroth P.G."/>
            <person name="Liu Y."/>
            <person name="Malik S.-B."/>
            <person name="Maier U.G."/>
            <person name="McRose D."/>
            <person name="Mock T."/>
            <person name="Neilson J.A."/>
            <person name="Onodera N.T."/>
            <person name="Poole A.M."/>
            <person name="Pritham E.J."/>
            <person name="Richards T.A."/>
            <person name="Rocap G."/>
            <person name="Roy S.W."/>
            <person name="Sarai C."/>
            <person name="Schaack S."/>
            <person name="Shirato S."/>
            <person name="Slamovits C.H."/>
            <person name="Spencer D.F."/>
            <person name="Suzuki S."/>
            <person name="Worden A.Z."/>
            <person name="Zauner S."/>
            <person name="Barry K."/>
            <person name="Bell C."/>
            <person name="Bharti A.K."/>
            <person name="Crow J.A."/>
            <person name="Grimwood J."/>
            <person name="Kramer R."/>
            <person name="Lindquist E."/>
            <person name="Lucas S."/>
            <person name="Salamov A."/>
            <person name="McFadden G.I."/>
            <person name="Lane C.E."/>
            <person name="Keeling P.J."/>
            <person name="Gray M.W."/>
            <person name="Grigoriev I.V."/>
            <person name="Archibald J.M."/>
        </authorList>
    </citation>
    <scope>NUCLEOTIDE SEQUENCE</scope>
    <source>
        <strain evidence="4">CCMP2712</strain>
    </source>
</reference>
<reference evidence="2 4" key="1">
    <citation type="journal article" date="2012" name="Nature">
        <title>Algal genomes reveal evolutionary mosaicism and the fate of nucleomorphs.</title>
        <authorList>
            <consortium name="DOE Joint Genome Institute"/>
            <person name="Curtis B.A."/>
            <person name="Tanifuji G."/>
            <person name="Burki F."/>
            <person name="Gruber A."/>
            <person name="Irimia M."/>
            <person name="Maruyama S."/>
            <person name="Arias M.C."/>
            <person name="Ball S.G."/>
            <person name="Gile G.H."/>
            <person name="Hirakawa Y."/>
            <person name="Hopkins J.F."/>
            <person name="Kuo A."/>
            <person name="Rensing S.A."/>
            <person name="Schmutz J."/>
            <person name="Symeonidi A."/>
            <person name="Elias M."/>
            <person name="Eveleigh R.J."/>
            <person name="Herman E.K."/>
            <person name="Klute M.J."/>
            <person name="Nakayama T."/>
            <person name="Obornik M."/>
            <person name="Reyes-Prieto A."/>
            <person name="Armbrust E.V."/>
            <person name="Aves S.J."/>
            <person name="Beiko R.G."/>
            <person name="Coutinho P."/>
            <person name="Dacks J.B."/>
            <person name="Durnford D.G."/>
            <person name="Fast N.M."/>
            <person name="Green B.R."/>
            <person name="Grisdale C.J."/>
            <person name="Hempel F."/>
            <person name="Henrissat B."/>
            <person name="Hoppner M.P."/>
            <person name="Ishida K."/>
            <person name="Kim E."/>
            <person name="Koreny L."/>
            <person name="Kroth P.G."/>
            <person name="Liu Y."/>
            <person name="Malik S.B."/>
            <person name="Maier U.G."/>
            <person name="McRose D."/>
            <person name="Mock T."/>
            <person name="Neilson J.A."/>
            <person name="Onodera N.T."/>
            <person name="Poole A.M."/>
            <person name="Pritham E.J."/>
            <person name="Richards T.A."/>
            <person name="Rocap G."/>
            <person name="Roy S.W."/>
            <person name="Sarai C."/>
            <person name="Schaack S."/>
            <person name="Shirato S."/>
            <person name="Slamovits C.H."/>
            <person name="Spencer D.F."/>
            <person name="Suzuki S."/>
            <person name="Worden A.Z."/>
            <person name="Zauner S."/>
            <person name="Barry K."/>
            <person name="Bell C."/>
            <person name="Bharti A.K."/>
            <person name="Crow J.A."/>
            <person name="Grimwood J."/>
            <person name="Kramer R."/>
            <person name="Lindquist E."/>
            <person name="Lucas S."/>
            <person name="Salamov A."/>
            <person name="McFadden G.I."/>
            <person name="Lane C.E."/>
            <person name="Keeling P.J."/>
            <person name="Gray M.W."/>
            <person name="Grigoriev I.V."/>
            <person name="Archibald J.M."/>
        </authorList>
    </citation>
    <scope>NUCLEOTIDE SEQUENCE</scope>
    <source>
        <strain evidence="2 4">CCMP2712</strain>
    </source>
</reference>
<evidence type="ECO:0000313" key="4">
    <source>
        <dbReference type="Proteomes" id="UP000011087"/>
    </source>
</evidence>
<evidence type="ECO:0000313" key="2">
    <source>
        <dbReference type="EMBL" id="EKX41928.1"/>
    </source>
</evidence>
<feature type="region of interest" description="Disordered" evidence="1">
    <location>
        <begin position="1"/>
        <end position="47"/>
    </location>
</feature>
<keyword evidence="4" id="KW-1185">Reference proteome</keyword>
<dbReference type="AlphaFoldDB" id="L1J078"/>
<dbReference type="HOGENOM" id="CLU_1681271_0_0_1"/>
<dbReference type="Proteomes" id="UP000011087">
    <property type="component" value="Unassembled WGS sequence"/>
</dbReference>
<dbReference type="PaxDb" id="55529-EKX41928"/>
<name>L1J078_GUITC</name>
<dbReference type="GeneID" id="17298610"/>
<organism evidence="2">
    <name type="scientific">Guillardia theta (strain CCMP2712)</name>
    <name type="common">Cryptophyte</name>
    <dbReference type="NCBI Taxonomy" id="905079"/>
    <lineage>
        <taxon>Eukaryota</taxon>
        <taxon>Cryptophyceae</taxon>
        <taxon>Pyrenomonadales</taxon>
        <taxon>Geminigeraceae</taxon>
        <taxon>Guillardia</taxon>
    </lineage>
</organism>
<dbReference type="EnsemblProtists" id="EKX41928">
    <property type="protein sequence ID" value="EKX41928"/>
    <property type="gene ID" value="GUITHDRAFT_112064"/>
</dbReference>
<gene>
    <name evidence="2" type="ORF">GUITHDRAFT_112064</name>
</gene>